<protein>
    <submittedName>
        <fullName evidence="2">Uncharacterized protein</fullName>
    </submittedName>
</protein>
<gene>
    <name evidence="2" type="ORF">KYY02_12555</name>
</gene>
<evidence type="ECO:0000313" key="2">
    <source>
        <dbReference type="EMBL" id="MEZ3179486.1"/>
    </source>
</evidence>
<evidence type="ECO:0000256" key="1">
    <source>
        <dbReference type="SAM" id="MobiDB-lite"/>
    </source>
</evidence>
<keyword evidence="3" id="KW-1185">Reference proteome</keyword>
<evidence type="ECO:0000313" key="3">
    <source>
        <dbReference type="Proteomes" id="UP001567537"/>
    </source>
</evidence>
<feature type="compositionally biased region" description="Basic and acidic residues" evidence="1">
    <location>
        <begin position="175"/>
        <end position="191"/>
    </location>
</feature>
<accession>A0ABV4J1M7</accession>
<dbReference type="EMBL" id="JAHWZY010000010">
    <property type="protein sequence ID" value="MEZ3179486.1"/>
    <property type="molecule type" value="Genomic_DNA"/>
</dbReference>
<name>A0ABV4J1M7_9ACTN</name>
<dbReference type="Proteomes" id="UP001567537">
    <property type="component" value="Unassembled WGS sequence"/>
</dbReference>
<feature type="region of interest" description="Disordered" evidence="1">
    <location>
        <begin position="151"/>
        <end position="191"/>
    </location>
</feature>
<reference evidence="2 3" key="1">
    <citation type="journal article" date="2021" name="Res Sq">
        <title>Streptomyces Pimoensis sp. nov., Isolated From the Taklimakan Desert in Xinjiang, China.</title>
        <authorList>
            <person name="Zhang P."/>
            <person name="Luo X."/>
            <person name="Luo X."/>
            <person name="Liu Z."/>
            <person name="Xia Z."/>
            <person name="Wan C."/>
            <person name="zhang L."/>
        </authorList>
    </citation>
    <scope>NUCLEOTIDE SEQUENCE [LARGE SCALE GENOMIC DNA]</scope>
    <source>
        <strain evidence="2 3">TRM75549</strain>
    </source>
</reference>
<proteinExistence type="predicted"/>
<dbReference type="RefSeq" id="WP_371238033.1">
    <property type="nucleotide sequence ID" value="NZ_JAHWZY010000010.1"/>
</dbReference>
<sequence length="191" mass="20224">MSAAHNVYVPEGTLGVLDAGEIPVQTADWSNGLAVPMSHGALVVTGIHTGEIRATATPMTGAPSGPADDLWEEIVEVSVHAPTGGLRVESLEQGPVDGLAHLSPAGPGWYRLRVHARGRGILPDKTSSEPVEDYLVMTWPAPRADADILRTNDRLEHDLAHAIGTPQPQPPAPARSREQGAGDARRRLLRG</sequence>
<comment type="caution">
    <text evidence="2">The sequence shown here is derived from an EMBL/GenBank/DDBJ whole genome shotgun (WGS) entry which is preliminary data.</text>
</comment>
<organism evidence="2 3">
    <name type="scientific">Streptomyces pimonensis</name>
    <dbReference type="NCBI Taxonomy" id="2860288"/>
    <lineage>
        <taxon>Bacteria</taxon>
        <taxon>Bacillati</taxon>
        <taxon>Actinomycetota</taxon>
        <taxon>Actinomycetes</taxon>
        <taxon>Kitasatosporales</taxon>
        <taxon>Streptomycetaceae</taxon>
        <taxon>Streptomyces</taxon>
    </lineage>
</organism>
<feature type="compositionally biased region" description="Basic and acidic residues" evidence="1">
    <location>
        <begin position="151"/>
        <end position="160"/>
    </location>
</feature>